<name>A0ABU2EW24_9BURK</name>
<dbReference type="RefSeq" id="WP_310841735.1">
    <property type="nucleotide sequence ID" value="NZ_JAVLSJ010000026.1"/>
</dbReference>
<accession>A0ABU2EW24</accession>
<protein>
    <submittedName>
        <fullName evidence="1">Uncharacterized protein</fullName>
    </submittedName>
</protein>
<evidence type="ECO:0000313" key="2">
    <source>
        <dbReference type="Proteomes" id="UP001246576"/>
    </source>
</evidence>
<dbReference type="Proteomes" id="UP001246576">
    <property type="component" value="Unassembled WGS sequence"/>
</dbReference>
<dbReference type="EMBL" id="JAVLSJ010000026">
    <property type="protein sequence ID" value="MDR9851917.1"/>
    <property type="molecule type" value="Genomic_DNA"/>
</dbReference>
<evidence type="ECO:0000313" key="1">
    <source>
        <dbReference type="EMBL" id="MDR9851917.1"/>
    </source>
</evidence>
<reference evidence="1" key="1">
    <citation type="submission" date="2023-09" db="EMBL/GenBank/DDBJ databases">
        <title>Description of first Herbaspirillum huttiense subsp. nephrolepsisexaltata and Herbaspirillum huttiense subsp. lycopersicon.</title>
        <authorList>
            <person name="Poudel M."/>
            <person name="Sharma A."/>
            <person name="Goss E."/>
            <person name="Tapia J.H."/>
            <person name="Harmon C.M."/>
            <person name="Jones J.B."/>
        </authorList>
    </citation>
    <scope>NUCLEOTIDE SEQUENCE</scope>
    <source>
        <strain evidence="1">SE1</strain>
    </source>
</reference>
<organism evidence="1 2">
    <name type="scientific">Herbaspirillum huttiense subsp. lycopersici</name>
    <dbReference type="NCBI Taxonomy" id="3074428"/>
    <lineage>
        <taxon>Bacteria</taxon>
        <taxon>Pseudomonadati</taxon>
        <taxon>Pseudomonadota</taxon>
        <taxon>Betaproteobacteria</taxon>
        <taxon>Burkholderiales</taxon>
        <taxon>Oxalobacteraceae</taxon>
        <taxon>Herbaspirillum</taxon>
    </lineage>
</organism>
<proteinExistence type="predicted"/>
<keyword evidence="2" id="KW-1185">Reference proteome</keyword>
<sequence>MIDITYGIDSMWKGASHIGYLCVSTEDRFLHTALGVFLGGINEHSENIDLVLSSALRGGFDHRVTPQWSAISYWLTLEVSVRWMRAEALRKAACMKVLSSFVIFSSMQRPLPMSHPKIRERFLLRSSYVRFIGSHQETFEKLASRDGCHWIALSAAVSGVTWQRR</sequence>
<comment type="caution">
    <text evidence="1">The sequence shown here is derived from an EMBL/GenBank/DDBJ whole genome shotgun (WGS) entry which is preliminary data.</text>
</comment>
<gene>
    <name evidence="1" type="ORF">RI048_27080</name>
</gene>